<feature type="domain" description="Fucosyltransferase N-terminal" evidence="17">
    <location>
        <begin position="79"/>
        <end position="187"/>
    </location>
</feature>
<reference evidence="18" key="3">
    <citation type="submission" date="2025-08" db="UniProtKB">
        <authorList>
            <consortium name="Ensembl"/>
        </authorList>
    </citation>
    <scope>IDENTIFICATION</scope>
    <source>
        <strain evidence="18">HSOK</strain>
    </source>
</reference>
<dbReference type="GO" id="GO:0046922">
    <property type="term" value="F:peptide-O-fucosyltransferase activity"/>
    <property type="evidence" value="ECO:0007669"/>
    <property type="project" value="UniProtKB-EC"/>
</dbReference>
<comment type="catalytic activity">
    <reaction evidence="13">
        <text>L-seryl-[protein] + GDP-beta-L-fucose = 3-O-(alpha-L-fucosyl)-L-seryl-[protein] + GDP + H(+)</text>
        <dbReference type="Rhea" id="RHEA:63644"/>
        <dbReference type="Rhea" id="RHEA-COMP:9863"/>
        <dbReference type="Rhea" id="RHEA-COMP:17914"/>
        <dbReference type="ChEBI" id="CHEBI:15378"/>
        <dbReference type="ChEBI" id="CHEBI:29999"/>
        <dbReference type="ChEBI" id="CHEBI:57273"/>
        <dbReference type="ChEBI" id="CHEBI:58189"/>
        <dbReference type="ChEBI" id="CHEBI:189632"/>
        <dbReference type="EC" id="2.4.1.221"/>
    </reaction>
    <physiologicalReaction direction="left-to-right" evidence="13">
        <dbReference type="Rhea" id="RHEA:63645"/>
    </physiologicalReaction>
</comment>
<dbReference type="GO" id="GO:0005789">
    <property type="term" value="C:endoplasmic reticulum membrane"/>
    <property type="evidence" value="ECO:0007669"/>
    <property type="project" value="UniProtKB-SubCell"/>
</dbReference>
<protein>
    <recommendedName>
        <fullName evidence="15">Fucosyltransferase</fullName>
        <ecNumber evidence="15">2.4.1.-</ecNumber>
    </recommendedName>
</protein>
<evidence type="ECO:0000256" key="3">
    <source>
        <dbReference type="ARBA" id="ARBA00008919"/>
    </source>
</evidence>
<reference key="1">
    <citation type="journal article" date="2007" name="Nature">
        <title>The medaka draft genome and insights into vertebrate genome evolution.</title>
        <authorList>
            <person name="Kasahara M."/>
            <person name="Naruse K."/>
            <person name="Sasaki S."/>
            <person name="Nakatani Y."/>
            <person name="Qu W."/>
            <person name="Ahsan B."/>
            <person name="Yamada T."/>
            <person name="Nagayasu Y."/>
            <person name="Doi K."/>
            <person name="Kasai Y."/>
            <person name="Jindo T."/>
            <person name="Kobayashi D."/>
            <person name="Shimada A."/>
            <person name="Toyoda A."/>
            <person name="Kuroki Y."/>
            <person name="Fujiyama A."/>
            <person name="Sasaki T."/>
            <person name="Shimizu A."/>
            <person name="Asakawa S."/>
            <person name="Shimizu N."/>
            <person name="Hashimoto S."/>
            <person name="Yang J."/>
            <person name="Lee Y."/>
            <person name="Matsushima K."/>
            <person name="Sugano S."/>
            <person name="Sakaizumi M."/>
            <person name="Narita T."/>
            <person name="Ohishi K."/>
            <person name="Haga S."/>
            <person name="Ohta F."/>
            <person name="Nomoto H."/>
            <person name="Nogata K."/>
            <person name="Morishita T."/>
            <person name="Endo T."/>
            <person name="Shin-I T."/>
            <person name="Takeda H."/>
            <person name="Morishita S."/>
            <person name="Kohara Y."/>
        </authorList>
    </citation>
    <scope>NUCLEOTIDE SEQUENCE [LARGE SCALE GENOMIC DNA]</scope>
    <source>
        <strain>Hd-rR</strain>
    </source>
</reference>
<proteinExistence type="inferred from homology"/>
<keyword evidence="8" id="KW-0735">Signal-anchor</keyword>
<name>A0A3P9ITC5_ORYLA</name>
<keyword evidence="7" id="KW-0256">Endoplasmic reticulum</keyword>
<evidence type="ECO:0000313" key="18">
    <source>
        <dbReference type="Ensembl" id="ENSORLP00015023161.1"/>
    </source>
</evidence>
<accession>A0A3P9ITC5</accession>
<keyword evidence="9" id="KW-1133">Transmembrane helix</keyword>
<evidence type="ECO:0000256" key="15">
    <source>
        <dbReference type="RuleBase" id="RU003832"/>
    </source>
</evidence>
<evidence type="ECO:0000256" key="2">
    <source>
        <dbReference type="ARBA" id="ARBA00004922"/>
    </source>
</evidence>
<evidence type="ECO:0000256" key="6">
    <source>
        <dbReference type="ARBA" id="ARBA00022692"/>
    </source>
</evidence>
<evidence type="ECO:0000256" key="7">
    <source>
        <dbReference type="ARBA" id="ARBA00022824"/>
    </source>
</evidence>
<dbReference type="FunFam" id="3.40.50.11660:FF:000002">
    <property type="entry name" value="Alpha-(1,3)-fucosyltransferase"/>
    <property type="match status" value="1"/>
</dbReference>
<comment type="function">
    <text evidence="14">Protein O-fucosyltransferase that specifically catalyzes O-fucosylation of serine or threonine residues in EMI domains of target proteins. Attaches fucose through an O-glycosidic linkage. O-fucosylation of EMI domain-containing proteins may be required for facilitating protein folding and secretion.</text>
</comment>
<keyword evidence="6 15" id="KW-0812">Transmembrane</keyword>
<keyword evidence="15" id="KW-0333">Golgi apparatus</keyword>
<dbReference type="InterPro" id="IPR038577">
    <property type="entry name" value="GT10-like_C_sf"/>
</dbReference>
<keyword evidence="10" id="KW-0472">Membrane</keyword>
<dbReference type="InterPro" id="IPR001503">
    <property type="entry name" value="Glyco_trans_10"/>
</dbReference>
<evidence type="ECO:0000259" key="16">
    <source>
        <dbReference type="Pfam" id="PF00852"/>
    </source>
</evidence>
<reference evidence="18" key="4">
    <citation type="submission" date="2025-09" db="UniProtKB">
        <authorList>
            <consortium name="Ensembl"/>
        </authorList>
    </citation>
    <scope>IDENTIFICATION</scope>
    <source>
        <strain evidence="18">HSOK</strain>
    </source>
</reference>
<keyword evidence="4 15" id="KW-0328">Glycosyltransferase</keyword>
<dbReference type="Gene3D" id="3.40.50.11660">
    <property type="entry name" value="Glycosyl transferase family 10, C-terminal domain"/>
    <property type="match status" value="1"/>
</dbReference>
<feature type="domain" description="Fucosyltransferase C-terminal" evidence="16">
    <location>
        <begin position="203"/>
        <end position="376"/>
    </location>
</feature>
<evidence type="ECO:0000256" key="10">
    <source>
        <dbReference type="ARBA" id="ARBA00023136"/>
    </source>
</evidence>
<dbReference type="InterPro" id="IPR055270">
    <property type="entry name" value="Glyco_tran_10_C"/>
</dbReference>
<evidence type="ECO:0000256" key="8">
    <source>
        <dbReference type="ARBA" id="ARBA00022968"/>
    </source>
</evidence>
<dbReference type="PANTHER" id="PTHR11929:SF12">
    <property type="entry name" value="ALPHA-(1,3)-FUCOSYLTRANSFERASE 7"/>
    <property type="match status" value="1"/>
</dbReference>
<dbReference type="SUPFAM" id="SSF53756">
    <property type="entry name" value="UDP-Glycosyltransferase/glycogen phosphorylase"/>
    <property type="match status" value="1"/>
</dbReference>
<dbReference type="UniPathway" id="UPA00378"/>
<comment type="pathway">
    <text evidence="2">Protein modification; protein glycosylation.</text>
</comment>
<dbReference type="Proteomes" id="UP000265200">
    <property type="component" value="Chromosome 9"/>
</dbReference>
<evidence type="ECO:0000256" key="12">
    <source>
        <dbReference type="ARBA" id="ARBA00047273"/>
    </source>
</evidence>
<evidence type="ECO:0000256" key="14">
    <source>
        <dbReference type="ARBA" id="ARBA00058658"/>
    </source>
</evidence>
<dbReference type="Ensembl" id="ENSORLT00015011186.1">
    <property type="protein sequence ID" value="ENSORLP00015023161.1"/>
    <property type="gene ID" value="ENSORLG00015002969.1"/>
</dbReference>
<dbReference type="AlphaFoldDB" id="A0A3P9ITC5"/>
<keyword evidence="11" id="KW-0325">Glycoprotein</keyword>
<evidence type="ECO:0000256" key="5">
    <source>
        <dbReference type="ARBA" id="ARBA00022679"/>
    </source>
</evidence>
<evidence type="ECO:0000256" key="4">
    <source>
        <dbReference type="ARBA" id="ARBA00022676"/>
    </source>
</evidence>
<comment type="subcellular location">
    <subcellularLocation>
        <location evidence="1">Endoplasmic reticulum membrane</location>
        <topology evidence="1">Single-pass type II membrane protein</topology>
    </subcellularLocation>
    <subcellularLocation>
        <location evidence="15">Golgi apparatus</location>
        <location evidence="15">Golgi stack membrane</location>
        <topology evidence="15">Single-pass type II membrane protein</topology>
    </subcellularLocation>
</comment>
<evidence type="ECO:0000256" key="13">
    <source>
        <dbReference type="ARBA" id="ARBA00048647"/>
    </source>
</evidence>
<dbReference type="GO" id="GO:0032580">
    <property type="term" value="C:Golgi cisterna membrane"/>
    <property type="evidence" value="ECO:0007669"/>
    <property type="project" value="UniProtKB-SubCell"/>
</dbReference>
<evidence type="ECO:0000256" key="1">
    <source>
        <dbReference type="ARBA" id="ARBA00004648"/>
    </source>
</evidence>
<sequence length="379" mass="43341">MSLNLVAQDFLDILQFAEDVQFLTAHPPDPVSSSEAMIKSEARLLCLLLLLSCLLLLLYPRLFDPKPGPPQPCPHTPQKNISILLWHWPFGQSYSLKGDKCLTAYNISHCFLTDDTDALPSVDVVVFHHQELSRGASALPRHRSAWQRWVWMSLEPPVNNANLRQLNGVFNWTMSYRRDADIPVPYGVTVPGVQRLNVQAATNRSYFACWLVSKYRPSQARAGVYQSLKREIPIEVFGKWKKNPLPDHMLLPTISKCLFYLAFENSEARDYISEKLWRNAFQSGAIPVVLGPSRATYEAVAPPHSFIHVSDFRSTAELATYLKHVAADRQVYEGYLQWHHTHTIKTLTDWRERLCQICARYPSLPASKVYQDLEGWVHS</sequence>
<organism evidence="18 19">
    <name type="scientific">Oryzias latipes</name>
    <name type="common">Japanese rice fish</name>
    <name type="synonym">Japanese killifish</name>
    <dbReference type="NCBI Taxonomy" id="8090"/>
    <lineage>
        <taxon>Eukaryota</taxon>
        <taxon>Metazoa</taxon>
        <taxon>Chordata</taxon>
        <taxon>Craniata</taxon>
        <taxon>Vertebrata</taxon>
        <taxon>Euteleostomi</taxon>
        <taxon>Actinopterygii</taxon>
        <taxon>Neopterygii</taxon>
        <taxon>Teleostei</taxon>
        <taxon>Neoteleostei</taxon>
        <taxon>Acanthomorphata</taxon>
        <taxon>Ovalentaria</taxon>
        <taxon>Atherinomorphae</taxon>
        <taxon>Beloniformes</taxon>
        <taxon>Adrianichthyidae</taxon>
        <taxon>Oryziinae</taxon>
        <taxon>Oryzias</taxon>
    </lineage>
</organism>
<dbReference type="EC" id="2.4.1.-" evidence="15"/>
<evidence type="ECO:0000313" key="19">
    <source>
        <dbReference type="Proteomes" id="UP000265200"/>
    </source>
</evidence>
<evidence type="ECO:0000256" key="11">
    <source>
        <dbReference type="ARBA" id="ARBA00023180"/>
    </source>
</evidence>
<dbReference type="Pfam" id="PF17039">
    <property type="entry name" value="Glyco_tran_10_N"/>
    <property type="match status" value="1"/>
</dbReference>
<dbReference type="Pfam" id="PF00852">
    <property type="entry name" value="Glyco_transf_10"/>
    <property type="match status" value="1"/>
</dbReference>
<evidence type="ECO:0000256" key="9">
    <source>
        <dbReference type="ARBA" id="ARBA00022989"/>
    </source>
</evidence>
<dbReference type="InterPro" id="IPR031481">
    <property type="entry name" value="Glyco_tran_10_N"/>
</dbReference>
<dbReference type="PANTHER" id="PTHR11929">
    <property type="entry name" value="ALPHA- 1,3 -FUCOSYLTRANSFERASE"/>
    <property type="match status" value="1"/>
</dbReference>
<comment type="similarity">
    <text evidence="3 15">Belongs to the glycosyltransferase 10 family.</text>
</comment>
<comment type="catalytic activity">
    <reaction evidence="12">
        <text>L-threonyl-[protein] + GDP-beta-L-fucose = 3-O-(alpha-L-fucosyl)-L-threonyl-[protein] + GDP + H(+)</text>
        <dbReference type="Rhea" id="RHEA:70491"/>
        <dbReference type="Rhea" id="RHEA-COMP:11060"/>
        <dbReference type="Rhea" id="RHEA-COMP:17915"/>
        <dbReference type="ChEBI" id="CHEBI:15378"/>
        <dbReference type="ChEBI" id="CHEBI:30013"/>
        <dbReference type="ChEBI" id="CHEBI:57273"/>
        <dbReference type="ChEBI" id="CHEBI:58189"/>
        <dbReference type="ChEBI" id="CHEBI:189631"/>
        <dbReference type="EC" id="2.4.1.221"/>
    </reaction>
    <physiologicalReaction direction="left-to-right" evidence="12">
        <dbReference type="Rhea" id="RHEA:70492"/>
    </physiologicalReaction>
</comment>
<reference evidence="18 19" key="2">
    <citation type="submission" date="2017-04" db="EMBL/GenBank/DDBJ databases">
        <title>CpG methylation of centromeres and impact of large insertions on vertebrate speciation.</title>
        <authorList>
            <person name="Ichikawa K."/>
            <person name="Yoshimura J."/>
            <person name="Morishita S."/>
        </authorList>
    </citation>
    <scope>NUCLEOTIDE SEQUENCE</scope>
    <source>
        <strain evidence="18 19">HSOK</strain>
    </source>
</reference>
<keyword evidence="5 15" id="KW-0808">Transferase</keyword>
<evidence type="ECO:0000259" key="17">
    <source>
        <dbReference type="Pfam" id="PF17039"/>
    </source>
</evidence>